<feature type="compositionally biased region" description="Basic and acidic residues" evidence="1">
    <location>
        <begin position="108"/>
        <end position="119"/>
    </location>
</feature>
<comment type="caution">
    <text evidence="4">The sequence shown here is derived from an EMBL/GenBank/DDBJ whole genome shotgun (WGS) entry which is preliminary data.</text>
</comment>
<reference evidence="4 5" key="1">
    <citation type="submission" date="2019-12" db="EMBL/GenBank/DDBJ databases">
        <title>Genomic-based taxomic classification of the family Erythrobacteraceae.</title>
        <authorList>
            <person name="Xu L."/>
        </authorList>
    </citation>
    <scope>NUCLEOTIDE SEQUENCE [LARGE SCALE GENOMIC DNA]</scope>
    <source>
        <strain evidence="4 5">KCTC 42006</strain>
    </source>
</reference>
<dbReference type="AlphaFoldDB" id="A0A844ZAT3"/>
<keyword evidence="5" id="KW-1185">Reference proteome</keyword>
<evidence type="ECO:0000256" key="1">
    <source>
        <dbReference type="SAM" id="MobiDB-lite"/>
    </source>
</evidence>
<dbReference type="EMBL" id="WTYZ01000001">
    <property type="protein sequence ID" value="MXO84412.1"/>
    <property type="molecule type" value="Genomic_DNA"/>
</dbReference>
<protein>
    <submittedName>
        <fullName evidence="4">Thioredoxin</fullName>
    </submittedName>
</protein>
<keyword evidence="2" id="KW-1133">Transmembrane helix</keyword>
<dbReference type="OrthoDB" id="7159357at2"/>
<dbReference type="Pfam" id="PF13717">
    <property type="entry name" value="Zn_ribbon_4"/>
    <property type="match status" value="1"/>
</dbReference>
<evidence type="ECO:0000313" key="4">
    <source>
        <dbReference type="EMBL" id="MXO84412.1"/>
    </source>
</evidence>
<evidence type="ECO:0000313" key="5">
    <source>
        <dbReference type="Proteomes" id="UP000460290"/>
    </source>
</evidence>
<sequence>MIIACPACSTKYVVPDTAIGVDGRTVRCAKCRHSWHQDGPELDLGEYQDTPAKEPETDQQAAKETPAPEREAMPEAAKPGFTNTHVPEPKSAPAQTEVTQPESNVSVEQERTDTAKPEEDNFPAPPPTVVETEPQPQPEPKTFYYDETSQFDYEPPFRSRRNPLKIWTAAAAFFAFVALGTVVAVSYYGLPDWMPVKKPTFAVAQPDLVLDFPADQQDRRTLPDGSEYFGASGTITNTGRETRNVPSILVVMRDERNSPVYQWEVVPPQSTLAPGESLTINEAVTSVPKRAKVAEIGWKPS</sequence>
<name>A0A844ZAT3_9SPHN</name>
<dbReference type="Proteomes" id="UP000460290">
    <property type="component" value="Unassembled WGS sequence"/>
</dbReference>
<dbReference type="NCBIfam" id="TIGR02098">
    <property type="entry name" value="MJ0042_CXXC"/>
    <property type="match status" value="1"/>
</dbReference>
<evidence type="ECO:0000259" key="3">
    <source>
        <dbReference type="Pfam" id="PF13717"/>
    </source>
</evidence>
<feature type="domain" description="Zinc finger/thioredoxin putative" evidence="3">
    <location>
        <begin position="1"/>
        <end position="35"/>
    </location>
</feature>
<accession>A0A844ZAT3</accession>
<organism evidence="4 5">
    <name type="scientific">Pontixanthobacter aestiaquae</name>
    <dbReference type="NCBI Taxonomy" id="1509367"/>
    <lineage>
        <taxon>Bacteria</taxon>
        <taxon>Pseudomonadati</taxon>
        <taxon>Pseudomonadota</taxon>
        <taxon>Alphaproteobacteria</taxon>
        <taxon>Sphingomonadales</taxon>
        <taxon>Erythrobacteraceae</taxon>
        <taxon>Pontixanthobacter</taxon>
    </lineage>
</organism>
<dbReference type="InterPro" id="IPR011723">
    <property type="entry name" value="Znf/thioredoxin_put"/>
</dbReference>
<gene>
    <name evidence="4" type="ORF">GRI35_13635</name>
</gene>
<feature type="transmembrane region" description="Helical" evidence="2">
    <location>
        <begin position="166"/>
        <end position="190"/>
    </location>
</feature>
<proteinExistence type="predicted"/>
<evidence type="ECO:0000256" key="2">
    <source>
        <dbReference type="SAM" id="Phobius"/>
    </source>
</evidence>
<keyword evidence="2" id="KW-0812">Transmembrane</keyword>
<feature type="compositionally biased region" description="Polar residues" evidence="1">
    <location>
        <begin position="93"/>
        <end position="107"/>
    </location>
</feature>
<dbReference type="RefSeq" id="WP_160614651.1">
    <property type="nucleotide sequence ID" value="NZ_JAUFQM010000001.1"/>
</dbReference>
<feature type="region of interest" description="Disordered" evidence="1">
    <location>
        <begin position="36"/>
        <end position="139"/>
    </location>
</feature>
<keyword evidence="2" id="KW-0472">Membrane</keyword>